<reference evidence="9 10" key="1">
    <citation type="submission" date="2016-10" db="EMBL/GenBank/DDBJ databases">
        <title>Genome sequence of Planktotalea frisia SH6-1.</title>
        <authorList>
            <person name="Poehlein A."/>
            <person name="Bakenhus I."/>
            <person name="Voget S."/>
            <person name="Brinkhoff T."/>
            <person name="Simon M."/>
        </authorList>
    </citation>
    <scope>NUCLEOTIDE SEQUENCE [LARGE SCALE GENOMIC DNA]</scope>
    <source>
        <strain evidence="9 10">SH6-1</strain>
    </source>
</reference>
<dbReference type="InterPro" id="IPR001782">
    <property type="entry name" value="Flag_FlgI"/>
</dbReference>
<evidence type="ECO:0000313" key="10">
    <source>
        <dbReference type="Proteomes" id="UP000184514"/>
    </source>
</evidence>
<evidence type="ECO:0000256" key="1">
    <source>
        <dbReference type="ARBA" id="ARBA00002591"/>
    </source>
</evidence>
<comment type="subcellular location">
    <subcellularLocation>
        <location evidence="2 8">Bacterial flagellum basal body</location>
    </subcellularLocation>
</comment>
<dbReference type="EMBL" id="MLCB01000203">
    <property type="protein sequence ID" value="OJI92043.1"/>
    <property type="molecule type" value="Genomic_DNA"/>
</dbReference>
<keyword evidence="6 8" id="KW-0975">Bacterial flagellum</keyword>
<dbReference type="PANTHER" id="PTHR30381:SF0">
    <property type="entry name" value="FLAGELLAR P-RING PROTEIN"/>
    <property type="match status" value="1"/>
</dbReference>
<dbReference type="GO" id="GO:0009428">
    <property type="term" value="C:bacterial-type flagellum basal body, distal rod, P ring"/>
    <property type="evidence" value="ECO:0007669"/>
    <property type="project" value="InterPro"/>
</dbReference>
<dbReference type="GO" id="GO:0005198">
    <property type="term" value="F:structural molecule activity"/>
    <property type="evidence" value="ECO:0007669"/>
    <property type="project" value="InterPro"/>
</dbReference>
<proteinExistence type="inferred from homology"/>
<evidence type="ECO:0000256" key="8">
    <source>
        <dbReference type="HAMAP-Rule" id="MF_00416"/>
    </source>
</evidence>
<evidence type="ECO:0000313" key="9">
    <source>
        <dbReference type="EMBL" id="OJI92043.1"/>
    </source>
</evidence>
<evidence type="ECO:0000256" key="6">
    <source>
        <dbReference type="ARBA" id="ARBA00023143"/>
    </source>
</evidence>
<dbReference type="STRING" id="696762.PFRI_37540"/>
<dbReference type="NCBIfam" id="NF003676">
    <property type="entry name" value="PRK05303.1"/>
    <property type="match status" value="1"/>
</dbReference>
<dbReference type="Pfam" id="PF02119">
    <property type="entry name" value="FlgI"/>
    <property type="match status" value="1"/>
</dbReference>
<keyword evidence="5" id="KW-0574">Periplasm</keyword>
<keyword evidence="9" id="KW-0282">Flagellum</keyword>
<dbReference type="HAMAP" id="MF_00416">
    <property type="entry name" value="FlgI"/>
    <property type="match status" value="1"/>
</dbReference>
<keyword evidence="4" id="KW-0732">Signal</keyword>
<evidence type="ECO:0000256" key="4">
    <source>
        <dbReference type="ARBA" id="ARBA00022729"/>
    </source>
</evidence>
<keyword evidence="9" id="KW-0969">Cilium</keyword>
<gene>
    <name evidence="8 9" type="primary">flgI</name>
    <name evidence="9" type="ORF">PFRI_37540</name>
</gene>
<protein>
    <recommendedName>
        <fullName evidence="3 8">Flagellar P-ring protein</fullName>
    </recommendedName>
    <alternativeName>
        <fullName evidence="7 8">Basal body P-ring protein</fullName>
    </alternativeName>
</protein>
<comment type="subunit">
    <text evidence="8">The basal body constitutes a major portion of the flagellar organelle and consists of four rings (L,P,S, and M) mounted on a central rod.</text>
</comment>
<dbReference type="PANTHER" id="PTHR30381">
    <property type="entry name" value="FLAGELLAR P-RING PERIPLASMIC PROTEIN FLGI"/>
    <property type="match status" value="1"/>
</dbReference>
<dbReference type="GO" id="GO:0071973">
    <property type="term" value="P:bacterial-type flagellum-dependent cell motility"/>
    <property type="evidence" value="ECO:0007669"/>
    <property type="project" value="InterPro"/>
</dbReference>
<keyword evidence="10" id="KW-1185">Reference proteome</keyword>
<accession>A0A1L9NS59</accession>
<comment type="similarity">
    <text evidence="8">Belongs to the FlgI family.</text>
</comment>
<evidence type="ECO:0000256" key="3">
    <source>
        <dbReference type="ARBA" id="ARBA00019515"/>
    </source>
</evidence>
<keyword evidence="9" id="KW-0966">Cell projection</keyword>
<name>A0A1L9NS59_9RHOB</name>
<evidence type="ECO:0000256" key="7">
    <source>
        <dbReference type="ARBA" id="ARBA00032344"/>
    </source>
</evidence>
<evidence type="ECO:0000256" key="2">
    <source>
        <dbReference type="ARBA" id="ARBA00004117"/>
    </source>
</evidence>
<dbReference type="RefSeq" id="WP_249033961.1">
    <property type="nucleotide sequence ID" value="NZ_QKZM01000077.1"/>
</dbReference>
<dbReference type="PRINTS" id="PR01010">
    <property type="entry name" value="FLGPRINGFLGI"/>
</dbReference>
<comment type="caution">
    <text evidence="9">The sequence shown here is derived from an EMBL/GenBank/DDBJ whole genome shotgun (WGS) entry which is preliminary data.</text>
</comment>
<evidence type="ECO:0000256" key="5">
    <source>
        <dbReference type="ARBA" id="ARBA00022764"/>
    </source>
</evidence>
<dbReference type="GO" id="GO:0030288">
    <property type="term" value="C:outer membrane-bounded periplasmic space"/>
    <property type="evidence" value="ECO:0007669"/>
    <property type="project" value="InterPro"/>
</dbReference>
<dbReference type="AlphaFoldDB" id="A0A1L9NS59"/>
<dbReference type="Proteomes" id="UP000184514">
    <property type="component" value="Unassembled WGS sequence"/>
</dbReference>
<comment type="function">
    <text evidence="1 8">Assembles around the rod to form the L-ring and probably protects the motor/basal body from shearing forces during rotation.</text>
</comment>
<sequence length="298" mass="31506">MPDHFNITGEQFRPKNVAAVFVTAELPPFSRAGASIDITVSAIGDAKSLLGGTLVITPLNAADGQIYAVAQGTIIAGGVAAEGDGAAVIQGVPTSGSIPSGARVEREVEFDFGSLQILRLALREPDFTTAHRIEAAVNRHFGAKVAEMSDSGTVSVNIEKTRSRSPAHAISRLENVLVRPQRKARVVVDQRSGTIVMGEDVRISRVAISQGNLTIRIQEEPLVEQPNPFSRGESVVVPRTNVELEEEPGIGLAELRSGTSLSEVVAGLNALGVAPRDMIDILKSIKVAGALHAEFVVR</sequence>
<organism evidence="9 10">
    <name type="scientific">Planktotalea frisia</name>
    <dbReference type="NCBI Taxonomy" id="696762"/>
    <lineage>
        <taxon>Bacteria</taxon>
        <taxon>Pseudomonadati</taxon>
        <taxon>Pseudomonadota</taxon>
        <taxon>Alphaproteobacteria</taxon>
        <taxon>Rhodobacterales</taxon>
        <taxon>Paracoccaceae</taxon>
        <taxon>Planktotalea</taxon>
    </lineage>
</organism>